<comment type="caution">
    <text evidence="1">The sequence shown here is derived from an EMBL/GenBank/DDBJ whole genome shotgun (WGS) entry which is preliminary data.</text>
</comment>
<dbReference type="EMBL" id="BAABRV010000017">
    <property type="protein sequence ID" value="GAA5535168.1"/>
    <property type="molecule type" value="Genomic_DNA"/>
</dbReference>
<dbReference type="SUPFAM" id="SSF56300">
    <property type="entry name" value="Metallo-dependent phosphatases"/>
    <property type="match status" value="1"/>
</dbReference>
<gene>
    <name evidence="1" type="ORF">Dalu01_03592</name>
</gene>
<proteinExistence type="predicted"/>
<dbReference type="Gene3D" id="3.60.21.10">
    <property type="match status" value="1"/>
</dbReference>
<reference evidence="1 2" key="1">
    <citation type="submission" date="2024-02" db="EMBL/GenBank/DDBJ databases">
        <title>Deinococcus aluminii NBRC 112889.</title>
        <authorList>
            <person name="Ichikawa N."/>
            <person name="Katano-Makiyama Y."/>
            <person name="Hidaka K."/>
        </authorList>
    </citation>
    <scope>NUCLEOTIDE SEQUENCE [LARGE SCALE GENOMIC DNA]</scope>
    <source>
        <strain evidence="1 2">NBRC 112889</strain>
    </source>
</reference>
<protein>
    <recommendedName>
        <fullName evidence="3">Nuclear transport factor 2 family protein</fullName>
    </recommendedName>
</protein>
<dbReference type="Proteomes" id="UP001404956">
    <property type="component" value="Unassembled WGS sequence"/>
</dbReference>
<organism evidence="1 2">
    <name type="scientific">Deinococcus aluminii</name>
    <dbReference type="NCBI Taxonomy" id="1656885"/>
    <lineage>
        <taxon>Bacteria</taxon>
        <taxon>Thermotogati</taxon>
        <taxon>Deinococcota</taxon>
        <taxon>Deinococci</taxon>
        <taxon>Deinococcales</taxon>
        <taxon>Deinococcaceae</taxon>
        <taxon>Deinococcus</taxon>
    </lineage>
</organism>
<sequence length="87" mass="9985">MHREDVRIVDGCLLVSVGPVSSQGDGDPRARWALLTRRGGRWQMEARRVEYDWDAAASWEREHGPLEDKVNHVCPPNLEMRDFDGRA</sequence>
<dbReference type="InterPro" id="IPR029052">
    <property type="entry name" value="Metallo-depent_PP-like"/>
</dbReference>
<evidence type="ECO:0000313" key="2">
    <source>
        <dbReference type="Proteomes" id="UP001404956"/>
    </source>
</evidence>
<name>A0ABP9XJS2_9DEIO</name>
<accession>A0ABP9XJS2</accession>
<evidence type="ECO:0008006" key="3">
    <source>
        <dbReference type="Google" id="ProtNLM"/>
    </source>
</evidence>
<evidence type="ECO:0000313" key="1">
    <source>
        <dbReference type="EMBL" id="GAA5535168.1"/>
    </source>
</evidence>
<keyword evidence="2" id="KW-1185">Reference proteome</keyword>